<evidence type="ECO:0000259" key="2">
    <source>
        <dbReference type="Pfam" id="PF00535"/>
    </source>
</evidence>
<sequence>MASNRPTISVLLPVRNEGRFLCKTLESLQQQDLGDGEFEILLADGDSTDNTLEIARKIGKTCPQLRIFSNPERWSSVGRNMGIQNAHGQYLIVIDGHCEIPSKDYLRRVIEVFEQTGADSLGRPQPLRCSKPTYFQVAVQKARTSWLGHNPDSAVFSRKAKFLKAENVAVAYRREVFDQIGLFDEKFDVCEDVDFNRRLDAAGLTCYFSPKIGIDYRPRSSIAALFRQMFRYGVGRARLARKDSQSLTVAALAPPLFVIALILAPAIAWASSLGTLLALIFWGSYLGCTAWEALRKSARQPLPGLLMPCVFLAIHCGFGFGFWAEMLTPRWRFRLPKQYQNSRVVSFETSTHILSEIDPASANKRLPSEED</sequence>
<evidence type="ECO:0000313" key="5">
    <source>
        <dbReference type="Proteomes" id="UP000676194"/>
    </source>
</evidence>
<proteinExistence type="predicted"/>
<accession>A0A8E6B337</accession>
<keyword evidence="1" id="KW-1133">Transmembrane helix</keyword>
<organism evidence="4 5">
    <name type="scientific">Telmatocola sphagniphila</name>
    <dbReference type="NCBI Taxonomy" id="1123043"/>
    <lineage>
        <taxon>Bacteria</taxon>
        <taxon>Pseudomonadati</taxon>
        <taxon>Planctomycetota</taxon>
        <taxon>Planctomycetia</taxon>
        <taxon>Gemmatales</taxon>
        <taxon>Gemmataceae</taxon>
    </lineage>
</organism>
<dbReference type="PANTHER" id="PTHR43685:SF2">
    <property type="entry name" value="GLYCOSYLTRANSFERASE 2-LIKE DOMAIN-CONTAINING PROTEIN"/>
    <property type="match status" value="1"/>
</dbReference>
<feature type="domain" description="Glycosyltransferase 2-like" evidence="3">
    <location>
        <begin position="169"/>
        <end position="283"/>
    </location>
</feature>
<name>A0A8E6B337_9BACT</name>
<dbReference type="Pfam" id="PF00535">
    <property type="entry name" value="Glycos_transf_2"/>
    <property type="match status" value="1"/>
</dbReference>
<dbReference type="RefSeq" id="WP_213494285.1">
    <property type="nucleotide sequence ID" value="NZ_CP074694.1"/>
</dbReference>
<feature type="domain" description="Glycosyltransferase 2-like" evidence="2">
    <location>
        <begin position="9"/>
        <end position="122"/>
    </location>
</feature>
<dbReference type="AlphaFoldDB" id="A0A8E6B337"/>
<dbReference type="InterPro" id="IPR001173">
    <property type="entry name" value="Glyco_trans_2-like"/>
</dbReference>
<feature type="transmembrane region" description="Helical" evidence="1">
    <location>
        <begin position="273"/>
        <end position="293"/>
    </location>
</feature>
<dbReference type="SUPFAM" id="SSF53448">
    <property type="entry name" value="Nucleotide-diphospho-sugar transferases"/>
    <property type="match status" value="1"/>
</dbReference>
<dbReference type="Gene3D" id="3.90.550.10">
    <property type="entry name" value="Spore Coat Polysaccharide Biosynthesis Protein SpsA, Chain A"/>
    <property type="match status" value="1"/>
</dbReference>
<dbReference type="Pfam" id="PF13632">
    <property type="entry name" value="Glyco_trans_2_3"/>
    <property type="match status" value="1"/>
</dbReference>
<dbReference type="InterPro" id="IPR029044">
    <property type="entry name" value="Nucleotide-diphossugar_trans"/>
</dbReference>
<dbReference type="KEGG" id="tsph:KIH39_16325"/>
<feature type="transmembrane region" description="Helical" evidence="1">
    <location>
        <begin position="246"/>
        <end position="267"/>
    </location>
</feature>
<evidence type="ECO:0000256" key="1">
    <source>
        <dbReference type="SAM" id="Phobius"/>
    </source>
</evidence>
<dbReference type="Proteomes" id="UP000676194">
    <property type="component" value="Chromosome"/>
</dbReference>
<keyword evidence="5" id="KW-1185">Reference proteome</keyword>
<protein>
    <submittedName>
        <fullName evidence="4">Glycosyltransferase family 2 protein</fullName>
    </submittedName>
</protein>
<dbReference type="InterPro" id="IPR050834">
    <property type="entry name" value="Glycosyltransf_2"/>
</dbReference>
<dbReference type="CDD" id="cd02525">
    <property type="entry name" value="Succinoglycan_BP_ExoA"/>
    <property type="match status" value="1"/>
</dbReference>
<dbReference type="EMBL" id="CP074694">
    <property type="protein sequence ID" value="QVL30414.1"/>
    <property type="molecule type" value="Genomic_DNA"/>
</dbReference>
<feature type="transmembrane region" description="Helical" evidence="1">
    <location>
        <begin position="305"/>
        <end position="324"/>
    </location>
</feature>
<keyword evidence="1" id="KW-0812">Transmembrane</keyword>
<reference evidence="4" key="1">
    <citation type="submission" date="2021-05" db="EMBL/GenBank/DDBJ databases">
        <title>Complete genome sequence of the cellulolytic planctomycete Telmatocola sphagniphila SP2T and characterization of the first cellulase from planctomycetes.</title>
        <authorList>
            <person name="Rakitin A.L."/>
            <person name="Beletsky A.V."/>
            <person name="Naumoff D.G."/>
            <person name="Kulichevskaya I.S."/>
            <person name="Mardanov A.V."/>
            <person name="Ravin N.V."/>
            <person name="Dedysh S.N."/>
        </authorList>
    </citation>
    <scope>NUCLEOTIDE SEQUENCE</scope>
    <source>
        <strain evidence="4">SP2T</strain>
    </source>
</reference>
<gene>
    <name evidence="4" type="ORF">KIH39_16325</name>
</gene>
<keyword evidence="1" id="KW-0472">Membrane</keyword>
<dbReference type="PANTHER" id="PTHR43685">
    <property type="entry name" value="GLYCOSYLTRANSFERASE"/>
    <property type="match status" value="1"/>
</dbReference>
<evidence type="ECO:0000259" key="3">
    <source>
        <dbReference type="Pfam" id="PF13632"/>
    </source>
</evidence>
<evidence type="ECO:0000313" key="4">
    <source>
        <dbReference type="EMBL" id="QVL30414.1"/>
    </source>
</evidence>